<dbReference type="Proteomes" id="UP000095280">
    <property type="component" value="Unplaced"/>
</dbReference>
<keyword evidence="2" id="KW-1133">Transmembrane helix</keyword>
<protein>
    <submittedName>
        <fullName evidence="4">Vesicle transport protein</fullName>
    </submittedName>
</protein>
<keyword evidence="3" id="KW-1185">Reference proteome</keyword>
<evidence type="ECO:0000256" key="1">
    <source>
        <dbReference type="SAM" id="MobiDB-lite"/>
    </source>
</evidence>
<reference evidence="4" key="1">
    <citation type="submission" date="2016-11" db="UniProtKB">
        <authorList>
            <consortium name="WormBaseParasite"/>
        </authorList>
    </citation>
    <scope>IDENTIFICATION</scope>
</reference>
<evidence type="ECO:0000313" key="4">
    <source>
        <dbReference type="WBParaSite" id="maker-uti_cns_0002729-snap-gene-0.7-mRNA-1"/>
    </source>
</evidence>
<feature type="transmembrane region" description="Helical" evidence="2">
    <location>
        <begin position="38"/>
        <end position="56"/>
    </location>
</feature>
<accession>A0A1I8GPQ2</accession>
<keyword evidence="2" id="KW-0812">Transmembrane</keyword>
<evidence type="ECO:0000313" key="3">
    <source>
        <dbReference type="Proteomes" id="UP000095280"/>
    </source>
</evidence>
<sequence length="241" mass="26313">MYIILQYLGACLFIFITFSFVIIPMLPNAWQYRTKMSVYYMLLLIYGFITTILALATPRQLSNYKYPWPRWPSPAGCMAFATGLTTWRGSGSCRAATCWSPTTSPASTSWAWACCGRTSAPSLPRSRLCSPAGSAWPPGSAAASSSPGAASPPRPRCAAWPPAWPGGTTPCECGFSPRAPASPAPTWATSRRAPSIWLCRRRCRWCPSCSQTTLPSTRSGRAGSSRAKWRPRCWSRCPPPA</sequence>
<dbReference type="AlphaFoldDB" id="A0A1I8GPQ2"/>
<dbReference type="WBParaSite" id="maker-uti_cns_0002729-snap-gene-0.7-mRNA-1">
    <property type="protein sequence ID" value="maker-uti_cns_0002729-snap-gene-0.7-mRNA-1"/>
    <property type="gene ID" value="maker-uti_cns_0002729-snap-gene-0.7"/>
</dbReference>
<feature type="transmembrane region" description="Helical" evidence="2">
    <location>
        <begin position="7"/>
        <end position="26"/>
    </location>
</feature>
<evidence type="ECO:0000256" key="2">
    <source>
        <dbReference type="SAM" id="Phobius"/>
    </source>
</evidence>
<keyword evidence="2" id="KW-0472">Membrane</keyword>
<proteinExistence type="predicted"/>
<name>A0A1I8GPQ2_9PLAT</name>
<feature type="region of interest" description="Disordered" evidence="1">
    <location>
        <begin position="210"/>
        <end position="241"/>
    </location>
</feature>
<organism evidence="3 4">
    <name type="scientific">Macrostomum lignano</name>
    <dbReference type="NCBI Taxonomy" id="282301"/>
    <lineage>
        <taxon>Eukaryota</taxon>
        <taxon>Metazoa</taxon>
        <taxon>Spiralia</taxon>
        <taxon>Lophotrochozoa</taxon>
        <taxon>Platyhelminthes</taxon>
        <taxon>Rhabditophora</taxon>
        <taxon>Macrostomorpha</taxon>
        <taxon>Macrostomida</taxon>
        <taxon>Macrostomidae</taxon>
        <taxon>Macrostomum</taxon>
    </lineage>
</organism>